<proteinExistence type="predicted"/>
<evidence type="ECO:0000256" key="1">
    <source>
        <dbReference type="SAM" id="Coils"/>
    </source>
</evidence>
<reference evidence="2" key="1">
    <citation type="submission" date="2017-07" db="EMBL/GenBank/DDBJ databases">
        <authorList>
            <person name="Mikheyev A."/>
            <person name="Grau M."/>
        </authorList>
    </citation>
    <scope>NUCLEOTIDE SEQUENCE</scope>
    <source>
        <tissue evidence="2">Venom_gland</tissue>
    </source>
</reference>
<keyword evidence="1" id="KW-0175">Coiled coil</keyword>
<dbReference type="EMBL" id="IACM01125475">
    <property type="protein sequence ID" value="LAB37967.1"/>
    <property type="molecule type" value="Transcribed_RNA"/>
</dbReference>
<accession>A0A2D4MXY0</accession>
<organism evidence="2">
    <name type="scientific">Micrurus spixii</name>
    <name type="common">Amazon coral snake</name>
    <dbReference type="NCBI Taxonomy" id="129469"/>
    <lineage>
        <taxon>Eukaryota</taxon>
        <taxon>Metazoa</taxon>
        <taxon>Chordata</taxon>
        <taxon>Craniata</taxon>
        <taxon>Vertebrata</taxon>
        <taxon>Euteleostomi</taxon>
        <taxon>Lepidosauria</taxon>
        <taxon>Squamata</taxon>
        <taxon>Bifurcata</taxon>
        <taxon>Unidentata</taxon>
        <taxon>Episquamata</taxon>
        <taxon>Toxicofera</taxon>
        <taxon>Serpentes</taxon>
        <taxon>Colubroidea</taxon>
        <taxon>Elapidae</taxon>
        <taxon>Elapinae</taxon>
        <taxon>Micrurus</taxon>
    </lineage>
</organism>
<dbReference type="AlphaFoldDB" id="A0A2D4MXY0"/>
<name>A0A2D4MXY0_9SAUR</name>
<reference evidence="2" key="2">
    <citation type="submission" date="2017-11" db="EMBL/GenBank/DDBJ databases">
        <title>Coralsnake Venomics: Analyses of Venom Gland Transcriptomes and Proteomes of Six Brazilian Taxa.</title>
        <authorList>
            <person name="Aird S.D."/>
            <person name="Jorge da Silva N."/>
            <person name="Qiu L."/>
            <person name="Villar-Briones A."/>
            <person name="Aparecida-Saddi V."/>
            <person name="Campos-Telles M.P."/>
            <person name="Grau M."/>
            <person name="Mikheyev A.S."/>
        </authorList>
    </citation>
    <scope>NUCLEOTIDE SEQUENCE</scope>
    <source>
        <tissue evidence="2">Venom_gland</tissue>
    </source>
</reference>
<evidence type="ECO:0000313" key="2">
    <source>
        <dbReference type="EMBL" id="LAB37968.1"/>
    </source>
</evidence>
<sequence length="106" mass="12942">MLQNMQEAMFKNYEEMKREISVVRTTQVKSRRMQIMDRKCEAFQQQITKNEQKLLEVEQSMEKEERRVEEINEKLTLSNKELEMIFLKAGRAAQYFTFPEHYEKIQ</sequence>
<protein>
    <submittedName>
        <fullName evidence="2">Uncharacterized protein</fullName>
    </submittedName>
</protein>
<dbReference type="EMBL" id="IACM01125476">
    <property type="protein sequence ID" value="LAB37968.1"/>
    <property type="molecule type" value="Transcribed_RNA"/>
</dbReference>
<feature type="coiled-coil region" evidence="1">
    <location>
        <begin position="40"/>
        <end position="81"/>
    </location>
</feature>